<protein>
    <recommendedName>
        <fullName evidence="8">AAA+ ATPase domain-containing protein</fullName>
    </recommendedName>
</protein>
<dbReference type="GO" id="GO:0016887">
    <property type="term" value="F:ATP hydrolysis activity"/>
    <property type="evidence" value="ECO:0007669"/>
    <property type="project" value="InterPro"/>
</dbReference>
<comment type="catalytic activity">
    <reaction evidence="6">
        <text>ATP + H2O = ADP + phosphate + H(+)</text>
        <dbReference type="Rhea" id="RHEA:13065"/>
        <dbReference type="ChEBI" id="CHEBI:15377"/>
        <dbReference type="ChEBI" id="CHEBI:15378"/>
        <dbReference type="ChEBI" id="CHEBI:30616"/>
        <dbReference type="ChEBI" id="CHEBI:43474"/>
        <dbReference type="ChEBI" id="CHEBI:456216"/>
    </reaction>
</comment>
<dbReference type="CDD" id="cd19510">
    <property type="entry name" value="RecA-like_BCS1"/>
    <property type="match status" value="1"/>
</dbReference>
<dbReference type="InterPro" id="IPR003960">
    <property type="entry name" value="ATPase_AAA_CS"/>
</dbReference>
<gene>
    <name evidence="9" type="ORF">KFK09_005740</name>
</gene>
<comment type="cofactor">
    <cofactor evidence="1">
        <name>Mg(2+)</name>
        <dbReference type="ChEBI" id="CHEBI:18420"/>
    </cofactor>
</comment>
<comment type="caution">
    <text evidence="9">The sequence shown here is derived from an EMBL/GenBank/DDBJ whole genome shotgun (WGS) entry which is preliminary data.</text>
</comment>
<sequence>MEEGRDSGLDLYIELEHSPTGGPMSSFCWAKRLKLAAFGKQAMPQHNFKHQILIFQVIFGAGRCKIIEAISSKVMAEVVLRPSKDEAIANMLSALTLTTERERESRNGNAGKVGGMGLCSDERNVPLGNVPPVLLQHSRRSEAYAAVESYLSASSCSKHDRRLKADYDRSGSGSTLILAMDDHEEVIDSFSGAKLFYRLSFHHRNRDRVAKSYLRHVLDEGKAIGLKNRVRRLYTNNTSYDSYDFRKLGWSHVHFEHPATFETIAMDPEKKRDIVDDLIAFSRGKEFYSRVGKPWKRGYLLYGPPGTGKSTMIAAMDNLLDYDVYDLELTAVKNNSALRKLLLEISGKAIIVLEDIDCSLDLSGKRKKEKDKSEEEEKKIGSEENTESKVTLSGLLNFIDGLWSACGEERLLVFTTNFVEKLDPALIRRGRMDRHIELSYCDFEGFKVLARNYLGIKDHTLFEKIQRLLEERNITPADVAENLMPKKITEVAGSVEVCLTNLIQALMESKLKSAKGEEEMLEATVAKVVEEKESAAPST</sequence>
<dbReference type="EMBL" id="JAGYWB010000005">
    <property type="protein sequence ID" value="KAI0523345.1"/>
    <property type="molecule type" value="Genomic_DNA"/>
</dbReference>
<evidence type="ECO:0000256" key="1">
    <source>
        <dbReference type="ARBA" id="ARBA00001946"/>
    </source>
</evidence>
<proteinExistence type="inferred from homology"/>
<dbReference type="Pfam" id="PF25568">
    <property type="entry name" value="AAA_lid_At3g28540"/>
    <property type="match status" value="1"/>
</dbReference>
<name>A0A8T3C1X2_DENNO</name>
<evidence type="ECO:0000256" key="4">
    <source>
        <dbReference type="ARBA" id="ARBA00022840"/>
    </source>
</evidence>
<dbReference type="Proteomes" id="UP000829196">
    <property type="component" value="Unassembled WGS sequence"/>
</dbReference>
<feature type="domain" description="AAA+ ATPase" evidence="8">
    <location>
        <begin position="295"/>
        <end position="442"/>
    </location>
</feature>
<reference evidence="9" key="1">
    <citation type="journal article" date="2022" name="Front. Genet.">
        <title>Chromosome-Scale Assembly of the Dendrobium nobile Genome Provides Insights Into the Molecular Mechanism of the Biosynthesis of the Medicinal Active Ingredient of Dendrobium.</title>
        <authorList>
            <person name="Xu Q."/>
            <person name="Niu S.-C."/>
            <person name="Li K.-L."/>
            <person name="Zheng P.-J."/>
            <person name="Zhang X.-J."/>
            <person name="Jia Y."/>
            <person name="Liu Y."/>
            <person name="Niu Y.-X."/>
            <person name="Yu L.-H."/>
            <person name="Chen D.-F."/>
            <person name="Zhang G.-Q."/>
        </authorList>
    </citation>
    <scope>NUCLEOTIDE SEQUENCE</scope>
    <source>
        <tissue evidence="9">Leaf</tissue>
    </source>
</reference>
<organism evidence="9 10">
    <name type="scientific">Dendrobium nobile</name>
    <name type="common">Orchid</name>
    <dbReference type="NCBI Taxonomy" id="94219"/>
    <lineage>
        <taxon>Eukaryota</taxon>
        <taxon>Viridiplantae</taxon>
        <taxon>Streptophyta</taxon>
        <taxon>Embryophyta</taxon>
        <taxon>Tracheophyta</taxon>
        <taxon>Spermatophyta</taxon>
        <taxon>Magnoliopsida</taxon>
        <taxon>Liliopsida</taxon>
        <taxon>Asparagales</taxon>
        <taxon>Orchidaceae</taxon>
        <taxon>Epidendroideae</taxon>
        <taxon>Malaxideae</taxon>
        <taxon>Dendrobiinae</taxon>
        <taxon>Dendrobium</taxon>
    </lineage>
</organism>
<evidence type="ECO:0000256" key="7">
    <source>
        <dbReference type="RuleBase" id="RU003651"/>
    </source>
</evidence>
<dbReference type="FunFam" id="3.40.50.300:FF:001122">
    <property type="entry name" value="AAA-ATPase ASD, mitochondrial"/>
    <property type="match status" value="1"/>
</dbReference>
<dbReference type="GO" id="GO:0006950">
    <property type="term" value="P:response to stress"/>
    <property type="evidence" value="ECO:0007669"/>
    <property type="project" value="UniProtKB-ARBA"/>
</dbReference>
<dbReference type="InterPro" id="IPR058017">
    <property type="entry name" value="At3g28540-like_C"/>
</dbReference>
<dbReference type="InterPro" id="IPR003593">
    <property type="entry name" value="AAA+_ATPase"/>
</dbReference>
<dbReference type="Gene3D" id="6.10.280.40">
    <property type="match status" value="1"/>
</dbReference>
<dbReference type="InterPro" id="IPR003959">
    <property type="entry name" value="ATPase_AAA_core"/>
</dbReference>
<evidence type="ECO:0000259" key="8">
    <source>
        <dbReference type="SMART" id="SM00382"/>
    </source>
</evidence>
<dbReference type="SMART" id="SM00382">
    <property type="entry name" value="AAA"/>
    <property type="match status" value="1"/>
</dbReference>
<dbReference type="InterPro" id="IPR050747">
    <property type="entry name" value="Mitochondrial_chaperone_BCS1"/>
</dbReference>
<dbReference type="SUPFAM" id="SSF52540">
    <property type="entry name" value="P-loop containing nucleoside triphosphate hydrolases"/>
    <property type="match status" value="1"/>
</dbReference>
<comment type="similarity">
    <text evidence="2">Belongs to the AAA ATPase family. BCS1 subfamily.</text>
</comment>
<dbReference type="InterPro" id="IPR025753">
    <property type="entry name" value="AAA_N_dom"/>
</dbReference>
<evidence type="ECO:0000256" key="3">
    <source>
        <dbReference type="ARBA" id="ARBA00022741"/>
    </source>
</evidence>
<dbReference type="InterPro" id="IPR027417">
    <property type="entry name" value="P-loop_NTPase"/>
</dbReference>
<keyword evidence="3 7" id="KW-0547">Nucleotide-binding</keyword>
<keyword evidence="4 7" id="KW-0067">ATP-binding</keyword>
<dbReference type="AlphaFoldDB" id="A0A8T3C1X2"/>
<dbReference type="Pfam" id="PF14363">
    <property type="entry name" value="AAA_assoc"/>
    <property type="match status" value="1"/>
</dbReference>
<accession>A0A8T3C1X2</accession>
<evidence type="ECO:0000256" key="5">
    <source>
        <dbReference type="ARBA" id="ARBA00022842"/>
    </source>
</evidence>
<keyword evidence="10" id="KW-1185">Reference proteome</keyword>
<dbReference type="PROSITE" id="PS00674">
    <property type="entry name" value="AAA"/>
    <property type="match status" value="1"/>
</dbReference>
<evidence type="ECO:0000313" key="9">
    <source>
        <dbReference type="EMBL" id="KAI0523345.1"/>
    </source>
</evidence>
<dbReference type="PANTHER" id="PTHR23070">
    <property type="entry name" value="BCS1 AAA-TYPE ATPASE"/>
    <property type="match status" value="1"/>
</dbReference>
<keyword evidence="5" id="KW-0460">Magnesium</keyword>
<evidence type="ECO:0000256" key="2">
    <source>
        <dbReference type="ARBA" id="ARBA00007448"/>
    </source>
</evidence>
<dbReference type="Pfam" id="PF00004">
    <property type="entry name" value="AAA"/>
    <property type="match status" value="1"/>
</dbReference>
<evidence type="ECO:0000313" key="10">
    <source>
        <dbReference type="Proteomes" id="UP000829196"/>
    </source>
</evidence>
<dbReference type="Gene3D" id="3.40.50.300">
    <property type="entry name" value="P-loop containing nucleotide triphosphate hydrolases"/>
    <property type="match status" value="1"/>
</dbReference>
<dbReference type="GO" id="GO:0005524">
    <property type="term" value="F:ATP binding"/>
    <property type="evidence" value="ECO:0007669"/>
    <property type="project" value="UniProtKB-KW"/>
</dbReference>
<dbReference type="OrthoDB" id="10251412at2759"/>
<evidence type="ECO:0000256" key="6">
    <source>
        <dbReference type="ARBA" id="ARBA00049360"/>
    </source>
</evidence>